<reference evidence="1 2" key="1">
    <citation type="submission" date="2021-06" db="EMBL/GenBank/DDBJ databases">
        <title>Caerostris extrusa draft genome.</title>
        <authorList>
            <person name="Kono N."/>
            <person name="Arakawa K."/>
        </authorList>
    </citation>
    <scope>NUCLEOTIDE SEQUENCE [LARGE SCALE GENOMIC DNA]</scope>
</reference>
<accession>A0AAV4U704</accession>
<dbReference type="AlphaFoldDB" id="A0AAV4U704"/>
<organism evidence="1 2">
    <name type="scientific">Caerostris extrusa</name>
    <name type="common">Bark spider</name>
    <name type="synonym">Caerostris bankana</name>
    <dbReference type="NCBI Taxonomy" id="172846"/>
    <lineage>
        <taxon>Eukaryota</taxon>
        <taxon>Metazoa</taxon>
        <taxon>Ecdysozoa</taxon>
        <taxon>Arthropoda</taxon>
        <taxon>Chelicerata</taxon>
        <taxon>Arachnida</taxon>
        <taxon>Araneae</taxon>
        <taxon>Araneomorphae</taxon>
        <taxon>Entelegynae</taxon>
        <taxon>Araneoidea</taxon>
        <taxon>Araneidae</taxon>
        <taxon>Caerostris</taxon>
    </lineage>
</organism>
<sequence>MINIFPDLSRPDLSSGSSLQMVPRELLLTPGTFHLERENIFSGVRVPSRRHHLSSSGHRTLLFEIFAIRKGGVNFLTANIFLPSNARRTLPCKRLDMPLFNSADCKFERMSRGFGYETNEVWRTRYRRFRKYLNQ</sequence>
<name>A0AAV4U704_CAEEX</name>
<comment type="caution">
    <text evidence="1">The sequence shown here is derived from an EMBL/GenBank/DDBJ whole genome shotgun (WGS) entry which is preliminary data.</text>
</comment>
<dbReference type="Proteomes" id="UP001054945">
    <property type="component" value="Unassembled WGS sequence"/>
</dbReference>
<dbReference type="EMBL" id="BPLR01012369">
    <property type="protein sequence ID" value="GIY53495.1"/>
    <property type="molecule type" value="Genomic_DNA"/>
</dbReference>
<proteinExistence type="predicted"/>
<evidence type="ECO:0000313" key="1">
    <source>
        <dbReference type="EMBL" id="GIY53495.1"/>
    </source>
</evidence>
<evidence type="ECO:0000313" key="2">
    <source>
        <dbReference type="Proteomes" id="UP001054945"/>
    </source>
</evidence>
<gene>
    <name evidence="1" type="ORF">CEXT_252881</name>
</gene>
<protein>
    <submittedName>
        <fullName evidence="1">Uncharacterized protein</fullName>
    </submittedName>
</protein>
<keyword evidence="2" id="KW-1185">Reference proteome</keyword>